<name>A0A426Z1Y6_ENSVE</name>
<dbReference type="EMBL" id="AMZH03008907">
    <property type="protein sequence ID" value="RRT57987.1"/>
    <property type="molecule type" value="Genomic_DNA"/>
</dbReference>
<proteinExistence type="predicted"/>
<dbReference type="Proteomes" id="UP000287651">
    <property type="component" value="Unassembled WGS sequence"/>
</dbReference>
<organism evidence="1 2">
    <name type="scientific">Ensete ventricosum</name>
    <name type="common">Abyssinian banana</name>
    <name type="synonym">Musa ensete</name>
    <dbReference type="NCBI Taxonomy" id="4639"/>
    <lineage>
        <taxon>Eukaryota</taxon>
        <taxon>Viridiplantae</taxon>
        <taxon>Streptophyta</taxon>
        <taxon>Embryophyta</taxon>
        <taxon>Tracheophyta</taxon>
        <taxon>Spermatophyta</taxon>
        <taxon>Magnoliopsida</taxon>
        <taxon>Liliopsida</taxon>
        <taxon>Zingiberales</taxon>
        <taxon>Musaceae</taxon>
        <taxon>Ensete</taxon>
    </lineage>
</organism>
<comment type="caution">
    <text evidence="1">The sequence shown here is derived from an EMBL/GenBank/DDBJ whole genome shotgun (WGS) entry which is preliminary data.</text>
</comment>
<gene>
    <name evidence="1" type="ORF">B296_00015840</name>
</gene>
<accession>A0A426Z1Y6</accession>
<dbReference type="AlphaFoldDB" id="A0A426Z1Y6"/>
<evidence type="ECO:0000313" key="1">
    <source>
        <dbReference type="EMBL" id="RRT57987.1"/>
    </source>
</evidence>
<reference evidence="1 2" key="1">
    <citation type="journal article" date="2014" name="Agronomy (Basel)">
        <title>A Draft Genome Sequence for Ensete ventricosum, the Drought-Tolerant Tree Against Hunger.</title>
        <authorList>
            <person name="Harrison J."/>
            <person name="Moore K.A."/>
            <person name="Paszkiewicz K."/>
            <person name="Jones T."/>
            <person name="Grant M."/>
            <person name="Ambacheew D."/>
            <person name="Muzemil S."/>
            <person name="Studholme D.J."/>
        </authorList>
    </citation>
    <scope>NUCLEOTIDE SEQUENCE [LARGE SCALE GENOMIC DNA]</scope>
</reference>
<evidence type="ECO:0000313" key="2">
    <source>
        <dbReference type="Proteomes" id="UP000287651"/>
    </source>
</evidence>
<sequence>MVLVDVEEEDAAAGEGAHVAAAGGSELDGVVVEPVELRLDGLLEIDEDEDWGLPRRFRERLLHRLRRHWERTTSHGVDKAESGTCKEGATSAFEAVARVPLPPYPFPTEKLPCKRALTAHSVGIFVILDPQSR</sequence>
<protein>
    <submittedName>
        <fullName evidence="1">Uncharacterized protein</fullName>
    </submittedName>
</protein>